<evidence type="ECO:0000256" key="1">
    <source>
        <dbReference type="SAM" id="SignalP"/>
    </source>
</evidence>
<protein>
    <recommendedName>
        <fullName evidence="3">Plastid lipid-associated protein/fibrillin conserved domain-containing protein</fullName>
    </recommendedName>
</protein>
<sequence>MLCSRIINLVGWLLLAKLSMTAKAYKFGLPNANRAVHTSCASVLSASKSSDASPSISQAQFEMQELRANLNSIVGQDIPPILIPDLKREELMTYLGAILSDFHTRFDNVDERGWRGVVYDAMMGTHRAPNSVGFGGVKARAETLAGSTWKLAFSTEGTVLSQLPKGANVFIDFLNEKNLEYKLVFDTKGSWFALNNLVAKSSYAVDAENSVGLVTYTYKEVTAGVFGNINLPVGLFGMLKGQMNYIYPAYYDGNIWVEFGVAPDGEEYYSIFVHVKKLKGPP</sequence>
<gene>
    <name evidence="2" type="ORF">CHYS00102_LOCUS12858</name>
</gene>
<evidence type="ECO:0000313" key="2">
    <source>
        <dbReference type="EMBL" id="CAD8885661.1"/>
    </source>
</evidence>
<accession>A0A7S1BFR2</accession>
<dbReference type="AlphaFoldDB" id="A0A7S1BFR2"/>
<feature type="signal peptide" evidence="1">
    <location>
        <begin position="1"/>
        <end position="24"/>
    </location>
</feature>
<feature type="chain" id="PRO_5031392942" description="Plastid lipid-associated protein/fibrillin conserved domain-containing protein" evidence="1">
    <location>
        <begin position="25"/>
        <end position="282"/>
    </location>
</feature>
<dbReference type="EMBL" id="HBFR01017668">
    <property type="protein sequence ID" value="CAD8885661.1"/>
    <property type="molecule type" value="Transcribed_RNA"/>
</dbReference>
<organism evidence="2">
    <name type="scientific">Corethron hystrix</name>
    <dbReference type="NCBI Taxonomy" id="216773"/>
    <lineage>
        <taxon>Eukaryota</taxon>
        <taxon>Sar</taxon>
        <taxon>Stramenopiles</taxon>
        <taxon>Ochrophyta</taxon>
        <taxon>Bacillariophyta</taxon>
        <taxon>Coscinodiscophyceae</taxon>
        <taxon>Corethrophycidae</taxon>
        <taxon>Corethrales</taxon>
        <taxon>Corethraceae</taxon>
        <taxon>Corethron</taxon>
    </lineage>
</organism>
<keyword evidence="1" id="KW-0732">Signal</keyword>
<reference evidence="2" key="1">
    <citation type="submission" date="2021-01" db="EMBL/GenBank/DDBJ databases">
        <authorList>
            <person name="Corre E."/>
            <person name="Pelletier E."/>
            <person name="Niang G."/>
            <person name="Scheremetjew M."/>
            <person name="Finn R."/>
            <person name="Kale V."/>
            <person name="Holt S."/>
            <person name="Cochrane G."/>
            <person name="Meng A."/>
            <person name="Brown T."/>
            <person name="Cohen L."/>
        </authorList>
    </citation>
    <scope>NUCLEOTIDE SEQUENCE</scope>
    <source>
        <strain evidence="2">308</strain>
    </source>
</reference>
<name>A0A7S1BFR2_9STRA</name>
<proteinExistence type="predicted"/>
<evidence type="ECO:0008006" key="3">
    <source>
        <dbReference type="Google" id="ProtNLM"/>
    </source>
</evidence>